<evidence type="ECO:0000256" key="1">
    <source>
        <dbReference type="SAM" id="Phobius"/>
    </source>
</evidence>
<dbReference type="EMBL" id="KX884632">
    <property type="protein sequence ID" value="APG79112.1"/>
    <property type="molecule type" value="Genomic_RNA"/>
</dbReference>
<evidence type="ECO:0000313" key="2">
    <source>
        <dbReference type="EMBL" id="APG79112.1"/>
    </source>
</evidence>
<keyword evidence="1" id="KW-1133">Transmembrane helix</keyword>
<protein>
    <recommendedName>
        <fullName evidence="3">Glycoprotein</fullName>
    </recommendedName>
</protein>
<accession>A0A1L3KNY1</accession>
<proteinExistence type="predicted"/>
<evidence type="ECO:0008006" key="3">
    <source>
        <dbReference type="Google" id="ProtNLM"/>
    </source>
</evidence>
<reference evidence="2" key="1">
    <citation type="journal article" date="2016" name="Nature">
        <title>Redefining the invertebrate RNA virosphere.</title>
        <authorList>
            <person name="Shi M."/>
            <person name="Lin X.D."/>
            <person name="Tian J.H."/>
            <person name="Chen L.J."/>
            <person name="Chen X."/>
            <person name="Li C.X."/>
            <person name="Qin X.C."/>
            <person name="Li J."/>
            <person name="Cao J.P."/>
            <person name="Eden J.S."/>
            <person name="Buchmann J."/>
            <person name="Wang W."/>
            <person name="Xu J."/>
            <person name="Holmes E.C."/>
            <person name="Zhang Y.Z."/>
        </authorList>
    </citation>
    <scope>NUCLEOTIDE SEQUENCE</scope>
    <source>
        <strain evidence="2">LCM63323</strain>
    </source>
</reference>
<organism evidence="2">
    <name type="scientific">Hubei lepidoptera virus 4</name>
    <dbReference type="NCBI Taxonomy" id="1922906"/>
    <lineage>
        <taxon>Viruses</taxon>
        <taxon>Riboviria</taxon>
    </lineage>
</organism>
<keyword evidence="1" id="KW-0472">Membrane</keyword>
<dbReference type="Pfam" id="PF24664">
    <property type="entry name" value="Monjiviricetes_fusion"/>
    <property type="match status" value="1"/>
</dbReference>
<feature type="transmembrane region" description="Helical" evidence="1">
    <location>
        <begin position="586"/>
        <end position="606"/>
    </location>
</feature>
<sequence>MMMKIIAPLLLFLLNNVCSQNIGYDCASDQSNYTTISLVDVAECTFDETDFNEVNTTIQLLQYKESAYIPTISCLINLQYSIYYCGMHSHNSLVKGGIVAETYSLSHEECLAMHKLRRARVYGQEYQIESFNVSYTRWITLAGGIDHDGTCKGGPFNNKWGSYNGVVAHGQLTMLFSTGVAVKMMKTNNIRLPSGIVCDHDTLSCIDPVYGYTFWKDESTYKCAPDTYHVLYQGPASKVESILGLDSDRRPIYKTMFSVKNAEQIFTLNTITSREVCRYKMFQTEHPQYMIIEVSSEVYPFKQEVIPTADFDLFMYTNAKIFYVSNGVELSLKRIHKELSMRICELEREHLKTLTSLAFISPVSFAYQYMNSPGYTAIPSGEAIHVIKCTPVPIYPREDIDCTIEYPVLFKNESYYITPRSHLLQRTATPSPCSEVLNPEYKINGKWYKFKHGMSPSITPKILSPKLPSKWEGLDLGNIMTAGIYTKSQIDRVRHQIMYPQERRAITEVLSGALNGDSISHSKLNYGVMIDQQYLKTQFKSWWHETWGWFKWLGDFGSIFFSLYVIYAALRFLLSLIFRVKALHELFGCSIVLITSVIDGLADYILHKNAHRFDKDMKYTSVPGEEKKCNKEMELMPFHQNTHGVFIDVPSAPSSSHVPWNDK</sequence>
<keyword evidence="1" id="KW-0812">Transmembrane</keyword>
<feature type="transmembrane region" description="Helical" evidence="1">
    <location>
        <begin position="549"/>
        <end position="574"/>
    </location>
</feature>
<name>A0A1L3KNY1_9VIRU</name>